<accession>A0A1S4F502</accession>
<feature type="region of interest" description="Disordered" evidence="5">
    <location>
        <begin position="139"/>
        <end position="165"/>
    </location>
</feature>
<keyword evidence="4" id="KW-0539">Nucleus</keyword>
<dbReference type="AlphaFoldDB" id="A0A1S4F502"/>
<feature type="compositionally biased region" description="Acidic residues" evidence="5">
    <location>
        <begin position="156"/>
        <end position="165"/>
    </location>
</feature>
<evidence type="ECO:0000256" key="2">
    <source>
        <dbReference type="ARBA" id="ARBA00007925"/>
    </source>
</evidence>
<comment type="subcellular location">
    <subcellularLocation>
        <location evidence="1">Nucleus</location>
    </subcellularLocation>
</comment>
<evidence type="ECO:0000256" key="1">
    <source>
        <dbReference type="ARBA" id="ARBA00004123"/>
    </source>
</evidence>
<dbReference type="VEuPathDB" id="VectorBase:AAEL003542"/>
<organism evidence="6 7">
    <name type="scientific">Aedes aegypti</name>
    <name type="common">Yellowfever mosquito</name>
    <name type="synonym">Culex aegypti</name>
    <dbReference type="NCBI Taxonomy" id="7159"/>
    <lineage>
        <taxon>Eukaryota</taxon>
        <taxon>Metazoa</taxon>
        <taxon>Ecdysozoa</taxon>
        <taxon>Arthropoda</taxon>
        <taxon>Hexapoda</taxon>
        <taxon>Insecta</taxon>
        <taxon>Pterygota</taxon>
        <taxon>Neoptera</taxon>
        <taxon>Endopterygota</taxon>
        <taxon>Diptera</taxon>
        <taxon>Nematocera</taxon>
        <taxon>Culicoidea</taxon>
        <taxon>Culicidae</taxon>
        <taxon>Culicinae</taxon>
        <taxon>Aedini</taxon>
        <taxon>Aedes</taxon>
        <taxon>Stegomyia</taxon>
    </lineage>
</organism>
<evidence type="ECO:0000313" key="7">
    <source>
        <dbReference type="Proteomes" id="UP000008820"/>
    </source>
</evidence>
<dbReference type="InParanoid" id="A0A1S4F502"/>
<dbReference type="GO" id="GO:0005634">
    <property type="term" value="C:nucleus"/>
    <property type="evidence" value="ECO:0007669"/>
    <property type="project" value="UniProtKB-SubCell"/>
</dbReference>
<dbReference type="OrthoDB" id="329666at2759"/>
<reference evidence="6 7" key="1">
    <citation type="submission" date="2017-06" db="EMBL/GenBank/DDBJ databases">
        <title>Aedes aegypti genome working group (AGWG) sequencing and assembly.</title>
        <authorList>
            <consortium name="Aedes aegypti Genome Working Group (AGWG)"/>
            <person name="Matthews B.J."/>
        </authorList>
    </citation>
    <scope>NUCLEOTIDE SEQUENCE [LARGE SCALE GENOMIC DNA]</scope>
    <source>
        <strain evidence="6 7">LVP_AGWG</strain>
    </source>
</reference>
<dbReference type="GO" id="GO:0003682">
    <property type="term" value="F:chromatin binding"/>
    <property type="evidence" value="ECO:0007669"/>
    <property type="project" value="TreeGrafter"/>
</dbReference>
<dbReference type="Proteomes" id="UP000008820">
    <property type="component" value="Chromosome 3"/>
</dbReference>
<dbReference type="InterPro" id="IPR019140">
    <property type="entry name" value="MCM_complex-bd"/>
</dbReference>
<comment type="similarity">
    <text evidence="2">Belongs to the MCMBP family.</text>
</comment>
<evidence type="ECO:0000313" key="6">
    <source>
        <dbReference type="EnsemblMetazoa" id="AAEL003542-PA"/>
    </source>
</evidence>
<proteinExistence type="inferred from homology"/>
<evidence type="ECO:0000256" key="4">
    <source>
        <dbReference type="ARBA" id="ARBA00023242"/>
    </source>
</evidence>
<keyword evidence="7" id="KW-1185">Reference proteome</keyword>
<evidence type="ECO:0000256" key="5">
    <source>
        <dbReference type="SAM" id="MobiDB-lite"/>
    </source>
</evidence>
<dbReference type="EnsemblMetazoa" id="AAEL003542-RA">
    <property type="protein sequence ID" value="AAEL003542-PA"/>
    <property type="gene ID" value="AAEL003542"/>
</dbReference>
<reference evidence="6" key="2">
    <citation type="submission" date="2020-05" db="UniProtKB">
        <authorList>
            <consortium name="EnsemblMetazoa"/>
        </authorList>
    </citation>
    <scope>IDENTIFICATION</scope>
    <source>
        <strain evidence="6">LVP_AGWG</strain>
    </source>
</reference>
<dbReference type="Pfam" id="PF09739">
    <property type="entry name" value="MCM_bind"/>
    <property type="match status" value="1"/>
</dbReference>
<dbReference type="FunCoup" id="A0A1S4F502">
    <property type="interactions" value="2222"/>
</dbReference>
<name>A0A1S4F502_AEDAE</name>
<protein>
    <recommendedName>
        <fullName evidence="3">Mini-chromosome maintenance complex-binding protein</fullName>
    </recommendedName>
</protein>
<dbReference type="PANTHER" id="PTHR13489:SF0">
    <property type="entry name" value="MINI-CHROMOSOME MAINTENANCE COMPLEX-BINDING PROTEIN"/>
    <property type="match status" value="1"/>
</dbReference>
<evidence type="ECO:0000256" key="3">
    <source>
        <dbReference type="ARBA" id="ARBA00015405"/>
    </source>
</evidence>
<dbReference type="PANTHER" id="PTHR13489">
    <property type="entry name" value="MINI-CHROMOSOME MAINTENANCE COMPLEX-BINDING PROTEIN"/>
    <property type="match status" value="1"/>
</dbReference>
<gene>
    <name evidence="6" type="primary">5578331</name>
</gene>
<sequence>MDLSTWTPEYFAGNEKQCVEQLDKPEVRAQIPLLNCTQLHDIRDNALVRFRGMIQDMQDPECYLEEYEVRNKQDGSLIRVQSGKYRDVLVMDKDEDTVDFQAVTNRYGERRSMFVISIPGYNGWAVECEEKMNPLNLAKGDEKSSVGSSLKRSHGEDEEMETDDFCPERENVFKKPMLPVEPSAKDLQACSSKMAAAAGSKPKVLSAEYLLNSPIPERPSKACLVKLYSNYDECTLNSLVDVVGFLSVDPALDGSTDQVEDFEDEMSEHQATNPPPSLIPRIHAISFQKLRHVNPLLEIPHESPGGLCGVTDVWRDIQNLLTQCLFEDKVAADYLLCHLISTVYIRNELESLGHFSLNLSNIPAEVLPDYTRGLYEIMELLLPASHYFPMTLENMNTMQFVPKKDYTTNKLTSGLLQLAPHTHLLLDETKLQTGKLESSGVEAVQSIAHLIKTQKLKYNFQFYQLEFNSDVPVLVLSEGKSMLPTNFYFPLVPDVDAVKMIGETLKAGKHFIQPKLTEMRKFLTRQRIQEFDMKNFDPEVIQNDFIQMRKESDATAEDLHSLLVLARLLGLSRGKSSMDRECWEYAKQLELERKNRVEMFAKRRNEQ</sequence>
<dbReference type="GO" id="GO:0006261">
    <property type="term" value="P:DNA-templated DNA replication"/>
    <property type="evidence" value="ECO:0007669"/>
    <property type="project" value="TreeGrafter"/>
</dbReference>